<dbReference type="EMBL" id="CP001614">
    <property type="protein sequence ID" value="ACR14351.1"/>
    <property type="molecule type" value="Genomic_DNA"/>
</dbReference>
<dbReference type="AlphaFoldDB" id="C5BUB3"/>
<name>C5BUB3_TERTT</name>
<accession>C5BUB3</accession>
<dbReference type="KEGG" id="ttu:TERTU_4056"/>
<sequence>MFFIFFISVTGACTLFYLTHPNQKIKPKSLHTRWRWVALLWWIAGVYVATVTVATSTAIFSALTISMAVCGTLPFFQLFFGGQHHAQ</sequence>
<evidence type="ECO:0000256" key="1">
    <source>
        <dbReference type="SAM" id="Phobius"/>
    </source>
</evidence>
<dbReference type="RefSeq" id="WP_015820466.1">
    <property type="nucleotide sequence ID" value="NC_012997.1"/>
</dbReference>
<organism evidence="2 3">
    <name type="scientific">Teredinibacter turnerae (strain ATCC 39867 / T7901)</name>
    <dbReference type="NCBI Taxonomy" id="377629"/>
    <lineage>
        <taxon>Bacteria</taxon>
        <taxon>Pseudomonadati</taxon>
        <taxon>Pseudomonadota</taxon>
        <taxon>Gammaproteobacteria</taxon>
        <taxon>Cellvibrionales</taxon>
        <taxon>Cellvibrionaceae</taxon>
        <taxon>Teredinibacter</taxon>
    </lineage>
</organism>
<protein>
    <submittedName>
        <fullName evidence="2">Uncharacterized protein</fullName>
    </submittedName>
</protein>
<proteinExistence type="predicted"/>
<dbReference type="Proteomes" id="UP000009080">
    <property type="component" value="Chromosome"/>
</dbReference>
<dbReference type="STRING" id="377629.TERTU_4056"/>
<keyword evidence="1" id="KW-0812">Transmembrane</keyword>
<keyword evidence="3" id="KW-1185">Reference proteome</keyword>
<evidence type="ECO:0000313" key="3">
    <source>
        <dbReference type="Proteomes" id="UP000009080"/>
    </source>
</evidence>
<evidence type="ECO:0000313" key="2">
    <source>
        <dbReference type="EMBL" id="ACR14351.1"/>
    </source>
</evidence>
<keyword evidence="1" id="KW-1133">Transmembrane helix</keyword>
<feature type="transmembrane region" description="Helical" evidence="1">
    <location>
        <begin position="59"/>
        <end position="80"/>
    </location>
</feature>
<reference evidence="2 3" key="1">
    <citation type="journal article" date="2009" name="PLoS ONE">
        <title>The complete genome of Teredinibacter turnerae T7901: an intracellular endosymbiont of marine wood-boring bivalves (shipworms).</title>
        <authorList>
            <person name="Yang J.C."/>
            <person name="Madupu R."/>
            <person name="Durkin A.S."/>
            <person name="Ekborg N.A."/>
            <person name="Pedamallu C.S."/>
            <person name="Hostetler J.B."/>
            <person name="Radune D."/>
            <person name="Toms B.S."/>
            <person name="Henrissat B."/>
            <person name="Coutinho P.M."/>
            <person name="Schwarz S."/>
            <person name="Field L."/>
            <person name="Trindade-Silva A.E."/>
            <person name="Soares C.A.G."/>
            <person name="Elshahawi S."/>
            <person name="Hanora A."/>
            <person name="Schmidt E.W."/>
            <person name="Haygood M.G."/>
            <person name="Posfai J."/>
            <person name="Benner J."/>
            <person name="Madinger C."/>
            <person name="Nove J."/>
            <person name="Anton B."/>
            <person name="Chaudhary K."/>
            <person name="Foster J."/>
            <person name="Holman A."/>
            <person name="Kumar S."/>
            <person name="Lessard P.A."/>
            <person name="Luyten Y.A."/>
            <person name="Slatko B."/>
            <person name="Wood N."/>
            <person name="Wu B."/>
            <person name="Teplitski M."/>
            <person name="Mougous J.D."/>
            <person name="Ward N."/>
            <person name="Eisen J.A."/>
            <person name="Badger J.H."/>
            <person name="Distel D.L."/>
        </authorList>
    </citation>
    <scope>NUCLEOTIDE SEQUENCE [LARGE SCALE GENOMIC DNA]</scope>
    <source>
        <strain evidence="3">ATCC 39867 / T7901</strain>
    </source>
</reference>
<keyword evidence="1" id="KW-0472">Membrane</keyword>
<dbReference type="HOGENOM" id="CLU_2482241_0_0_6"/>
<feature type="transmembrane region" description="Helical" evidence="1">
    <location>
        <begin position="34"/>
        <end position="53"/>
    </location>
</feature>
<dbReference type="OrthoDB" id="9895069at2"/>
<gene>
    <name evidence="2" type="ordered locus">TERTU_4056</name>
</gene>